<dbReference type="PANTHER" id="PTHR37947:SF1">
    <property type="entry name" value="BLL2462 PROTEIN"/>
    <property type="match status" value="1"/>
</dbReference>
<proteinExistence type="predicted"/>
<keyword evidence="1" id="KW-1133">Transmembrane helix</keyword>
<keyword evidence="1" id="KW-0812">Transmembrane</keyword>
<reference evidence="2 3" key="1">
    <citation type="submission" date="2019-05" db="EMBL/GenBank/DDBJ databases">
        <title>Genome sequencing of F202Z8.</title>
        <authorList>
            <person name="Kwon Y.M."/>
        </authorList>
    </citation>
    <scope>NUCLEOTIDE SEQUENCE [LARGE SCALE GENOMIC DNA]</scope>
    <source>
        <strain evidence="2 3">F202Z8</strain>
    </source>
</reference>
<organism evidence="2 3">
    <name type="scientific">Aggregatimonas sangjinii</name>
    <dbReference type="NCBI Taxonomy" id="2583587"/>
    <lineage>
        <taxon>Bacteria</taxon>
        <taxon>Pseudomonadati</taxon>
        <taxon>Bacteroidota</taxon>
        <taxon>Flavobacteriia</taxon>
        <taxon>Flavobacteriales</taxon>
        <taxon>Flavobacteriaceae</taxon>
        <taxon>Aggregatimonas</taxon>
    </lineage>
</organism>
<feature type="transmembrane region" description="Helical" evidence="1">
    <location>
        <begin position="6"/>
        <end position="26"/>
    </location>
</feature>
<feature type="transmembrane region" description="Helical" evidence="1">
    <location>
        <begin position="33"/>
        <end position="54"/>
    </location>
</feature>
<gene>
    <name evidence="2" type="ORF">FGM00_06755</name>
</gene>
<evidence type="ECO:0000313" key="3">
    <source>
        <dbReference type="Proteomes" id="UP000310017"/>
    </source>
</evidence>
<protein>
    <submittedName>
        <fullName evidence="2">VWA domain-containing protein</fullName>
    </submittedName>
</protein>
<dbReference type="EMBL" id="CP040710">
    <property type="protein sequence ID" value="QCW99811.1"/>
    <property type="molecule type" value="Genomic_DNA"/>
</dbReference>
<dbReference type="InterPro" id="IPR036465">
    <property type="entry name" value="vWFA_dom_sf"/>
</dbReference>
<dbReference type="PANTHER" id="PTHR37947">
    <property type="entry name" value="BLL2462 PROTEIN"/>
    <property type="match status" value="1"/>
</dbReference>
<evidence type="ECO:0000313" key="2">
    <source>
        <dbReference type="EMBL" id="QCW99811.1"/>
    </source>
</evidence>
<evidence type="ECO:0000256" key="1">
    <source>
        <dbReference type="SAM" id="Phobius"/>
    </source>
</evidence>
<dbReference type="KEGG" id="asag:FGM00_06755"/>
<keyword evidence="1" id="KW-0472">Membrane</keyword>
<sequence length="673" mass="75837">MDTQTILFIFLAAVIALALVFFQYFFKAKKRGKLSLGLSFLRFLTWFGALLLLINPKFTKNDYRIEKTNLMVLVDNSSSMQDSEIAETLQSLKERQELADKFDINYHSFGNQLNAGDSLTYAEGNTNIAKALKSLKTIYGTTNGAVVLLSDGNQTLGEDYEFYAKNLQLPVYPLVIGDTTTYEDLRIDQVNVNKYAFLKNKFPIESYISYQGQGSVSATVAITVDGKSVYKENIDFNTTSKTKMVNTLLNASSVGVKNIRISVSGLNQERNTQNNSRSVAVEVIDEKTNVMIISDVLHPDIGALKKAIESNEQRAVSIQKSTANTSDFDEVNLFILYQPKASFKGVYEFIQQKKANSLTIVGPKTDLNFVNSVQRTFNQQLFNYTEETTPDVNPGFSFFDVSDFSVDDFPPLDANMGTININKPGETILSRKVRGVSLKEPLLHLTEQDGQREAMLFGENIWKWRVQSYRNAKNFKNFDEFIGKLVRYLAITKPKTRFSLDYESVYEGANDAKIEATYFDKAYEFNPNAVIDLELKHTESGKVSQLTMLLKNGYFEADLTNLAPGKYNFTAKVATENLTKSGSFTILDFDVEKRFLSSNYKKLDRLASNTSGKSYFSNDVIALGDSLMASDRFLPVQKSEQNIVSLIDFRLLLGIIALTLALEWFIRKYNGLN</sequence>
<dbReference type="OrthoDB" id="9763076at2"/>
<name>A0A5B7SNU3_9FLAO</name>
<dbReference type="SUPFAM" id="SSF53300">
    <property type="entry name" value="vWA-like"/>
    <property type="match status" value="1"/>
</dbReference>
<dbReference type="AlphaFoldDB" id="A0A5B7SNU3"/>
<dbReference type="Gene3D" id="3.40.50.410">
    <property type="entry name" value="von Willebrand factor, type A domain"/>
    <property type="match status" value="1"/>
</dbReference>
<dbReference type="Proteomes" id="UP000310017">
    <property type="component" value="Chromosome"/>
</dbReference>
<keyword evidence="3" id="KW-1185">Reference proteome</keyword>
<accession>A0A5B7SNU3</accession>